<dbReference type="Gene3D" id="3.90.79.10">
    <property type="entry name" value="Nucleoside Triphosphate Pyrophosphohydrolase"/>
    <property type="match status" value="1"/>
</dbReference>
<dbReference type="CDD" id="cd03676">
    <property type="entry name" value="NUDIX_Tnr3_like"/>
    <property type="match status" value="1"/>
</dbReference>
<proteinExistence type="predicted"/>
<reference evidence="2 3" key="2">
    <citation type="submission" date="2018-11" db="EMBL/GenBank/DDBJ databases">
        <authorList>
            <consortium name="Pathogen Informatics"/>
        </authorList>
    </citation>
    <scope>NUCLEOTIDE SEQUENCE [LARGE SCALE GENOMIC DNA]</scope>
    <source>
        <strain evidence="2 3">NST_G2</strain>
    </source>
</reference>
<keyword evidence="3" id="KW-1185">Reference proteome</keyword>
<dbReference type="Proteomes" id="UP000275846">
    <property type="component" value="Unassembled WGS sequence"/>
</dbReference>
<evidence type="ECO:0000313" key="2">
    <source>
        <dbReference type="EMBL" id="VDL94696.1"/>
    </source>
</evidence>
<dbReference type="PANTHER" id="PTHR33327">
    <property type="entry name" value="ENDONUCLEASE"/>
    <property type="match status" value="1"/>
</dbReference>
<dbReference type="InterPro" id="IPR000086">
    <property type="entry name" value="NUDIX_hydrolase_dom"/>
</dbReference>
<dbReference type="InterPro" id="IPR015797">
    <property type="entry name" value="NUDIX_hydrolase-like_dom_sf"/>
</dbReference>
<dbReference type="OrthoDB" id="10261522at2759"/>
<name>A0A183SVR3_SCHSO</name>
<dbReference type="InterPro" id="IPR031804">
    <property type="entry name" value="DUF4743"/>
</dbReference>
<dbReference type="Pfam" id="PF15916">
    <property type="entry name" value="DUF4743"/>
    <property type="match status" value="1"/>
</dbReference>
<protein>
    <submittedName>
        <fullName evidence="4">Nudix hydrolase domain-containing protein</fullName>
    </submittedName>
</protein>
<feature type="domain" description="Nudix hydrolase" evidence="1">
    <location>
        <begin position="184"/>
        <end position="322"/>
    </location>
</feature>
<dbReference type="Pfam" id="PF00293">
    <property type="entry name" value="NUDIX"/>
    <property type="match status" value="1"/>
</dbReference>
<sequence length="478" mass="53194">MTSCPFRPTKQIRCLLFITSGSTSEVCVKFFVDKYFVGLIHPEFCGTLLQHPEVFVEGLDPSSEKPCVRLNPNLTTFAERTAAVENVMRNLRDCPSFPSLRGWRNEASVRDNMFNLPRQHYGVFVNGRTEALLSVERAASRVLGVNRHNVHITGYTFLNGAMSSAERQTGLSDVLDMNLEEEEEENEPELKLSNVPRNLRLWIAKRSLSRPKHPGLLDNLAAGGLTYGLTVMECAKKESMEEAGIPEDLLSSLRPGGCVSFAYDDEDGVAAGIDFCFDIELPPHFEPTNVDGEVAEFHLVSLPEVSLDCSAVITPPVETMCGGEYVQLELVRQLNDELKAELHRLTSVSYHQCYHAIVKEEALGDCKPSDLLRRMRSLVGNMNIDDKFFEELFLERLPIFVQTSSASGSKDLDISKLTEMADRIMEVECLFSTTVAQVSHPLSTSKSDLAELKAQLPQLTATVANLQLHDVTAHLDVL</sequence>
<evidence type="ECO:0000313" key="4">
    <source>
        <dbReference type="WBParaSite" id="SSLN_0000864101-mRNA-1"/>
    </source>
</evidence>
<dbReference type="STRING" id="70667.A0A183SVR3"/>
<dbReference type="EMBL" id="UYSU01034590">
    <property type="protein sequence ID" value="VDL94696.1"/>
    <property type="molecule type" value="Genomic_DNA"/>
</dbReference>
<dbReference type="WBParaSite" id="SSLN_0000864101-mRNA-1">
    <property type="protein sequence ID" value="SSLN_0000864101-mRNA-1"/>
    <property type="gene ID" value="SSLN_0000864101"/>
</dbReference>
<gene>
    <name evidence="2" type="ORF">SSLN_LOCUS8311</name>
</gene>
<accession>A0A183SVR3</accession>
<organism evidence="4">
    <name type="scientific">Schistocephalus solidus</name>
    <name type="common">Tapeworm</name>
    <dbReference type="NCBI Taxonomy" id="70667"/>
    <lineage>
        <taxon>Eukaryota</taxon>
        <taxon>Metazoa</taxon>
        <taxon>Spiralia</taxon>
        <taxon>Lophotrochozoa</taxon>
        <taxon>Platyhelminthes</taxon>
        <taxon>Cestoda</taxon>
        <taxon>Eucestoda</taxon>
        <taxon>Diphyllobothriidea</taxon>
        <taxon>Diphyllobothriidae</taxon>
        <taxon>Schistocephalus</taxon>
    </lineage>
</organism>
<dbReference type="PANTHER" id="PTHR33327:SF3">
    <property type="entry name" value="RNA-DIRECTED DNA POLYMERASE"/>
    <property type="match status" value="1"/>
</dbReference>
<evidence type="ECO:0000259" key="1">
    <source>
        <dbReference type="PROSITE" id="PS51462"/>
    </source>
</evidence>
<evidence type="ECO:0000313" key="3">
    <source>
        <dbReference type="Proteomes" id="UP000275846"/>
    </source>
</evidence>
<reference evidence="4" key="1">
    <citation type="submission" date="2016-06" db="UniProtKB">
        <authorList>
            <consortium name="WormBaseParasite"/>
        </authorList>
    </citation>
    <scope>IDENTIFICATION</scope>
</reference>
<dbReference type="Gene3D" id="3.30.750.160">
    <property type="match status" value="1"/>
</dbReference>
<dbReference type="PROSITE" id="PS51462">
    <property type="entry name" value="NUDIX"/>
    <property type="match status" value="1"/>
</dbReference>
<dbReference type="AlphaFoldDB" id="A0A183SVR3"/>
<dbReference type="SUPFAM" id="SSF55811">
    <property type="entry name" value="Nudix"/>
    <property type="match status" value="1"/>
</dbReference>